<reference evidence="2" key="1">
    <citation type="journal article" date="2014" name="Int. J. Syst. Evol. Microbiol.">
        <title>Complete genome sequence of Corynebacterium casei LMG S-19264T (=DSM 44701T), isolated from a smear-ripened cheese.</title>
        <authorList>
            <consortium name="US DOE Joint Genome Institute (JGI-PGF)"/>
            <person name="Walter F."/>
            <person name="Albersmeier A."/>
            <person name="Kalinowski J."/>
            <person name="Ruckert C."/>
        </authorList>
    </citation>
    <scope>NUCLEOTIDE SEQUENCE</scope>
    <source>
        <strain evidence="2">CGMCC 1.15360</strain>
    </source>
</reference>
<dbReference type="Proteomes" id="UP000612349">
    <property type="component" value="Unassembled WGS sequence"/>
</dbReference>
<name>A0A916Z7G8_9SPHN</name>
<comment type="caution">
    <text evidence="2">The sequence shown here is derived from an EMBL/GenBank/DDBJ whole genome shotgun (WGS) entry which is preliminary data.</text>
</comment>
<dbReference type="EMBL" id="BMIP01000009">
    <property type="protein sequence ID" value="GGD80219.1"/>
    <property type="molecule type" value="Genomic_DNA"/>
</dbReference>
<reference evidence="2" key="2">
    <citation type="submission" date="2020-09" db="EMBL/GenBank/DDBJ databases">
        <authorList>
            <person name="Sun Q."/>
            <person name="Zhou Y."/>
        </authorList>
    </citation>
    <scope>NUCLEOTIDE SEQUENCE</scope>
    <source>
        <strain evidence="2">CGMCC 1.15360</strain>
    </source>
</reference>
<dbReference type="OrthoDB" id="3806873at2"/>
<evidence type="ECO:0000259" key="1">
    <source>
        <dbReference type="Pfam" id="PF01636"/>
    </source>
</evidence>
<protein>
    <recommendedName>
        <fullName evidence="1">Aminoglycoside phosphotransferase domain-containing protein</fullName>
    </recommendedName>
</protein>
<dbReference type="InterPro" id="IPR011009">
    <property type="entry name" value="Kinase-like_dom_sf"/>
</dbReference>
<dbReference type="Pfam" id="PF01636">
    <property type="entry name" value="APH"/>
    <property type="match status" value="1"/>
</dbReference>
<evidence type="ECO:0000313" key="3">
    <source>
        <dbReference type="Proteomes" id="UP000612349"/>
    </source>
</evidence>
<dbReference type="InterPro" id="IPR002575">
    <property type="entry name" value="Aminoglycoside_PTrfase"/>
</dbReference>
<dbReference type="RefSeq" id="WP_066770846.1">
    <property type="nucleotide sequence ID" value="NZ_BMIP01000009.1"/>
</dbReference>
<proteinExistence type="predicted"/>
<accession>A0A916Z7G8</accession>
<gene>
    <name evidence="2" type="ORF">GCM10010990_32650</name>
</gene>
<organism evidence="2 3">
    <name type="scientific">Croceicoccus mobilis</name>
    <dbReference type="NCBI Taxonomy" id="1703339"/>
    <lineage>
        <taxon>Bacteria</taxon>
        <taxon>Pseudomonadati</taxon>
        <taxon>Pseudomonadota</taxon>
        <taxon>Alphaproteobacteria</taxon>
        <taxon>Sphingomonadales</taxon>
        <taxon>Erythrobacteraceae</taxon>
        <taxon>Croceicoccus</taxon>
    </lineage>
</organism>
<dbReference type="PANTHER" id="PTHR21310:SF57">
    <property type="entry name" value="BLR2944 PROTEIN"/>
    <property type="match status" value="1"/>
</dbReference>
<feature type="domain" description="Aminoglycoside phosphotransferase" evidence="1">
    <location>
        <begin position="185"/>
        <end position="440"/>
    </location>
</feature>
<dbReference type="SUPFAM" id="SSF56112">
    <property type="entry name" value="Protein kinase-like (PK-like)"/>
    <property type="match status" value="1"/>
</dbReference>
<dbReference type="PANTHER" id="PTHR21310">
    <property type="entry name" value="AMINOGLYCOSIDE PHOSPHOTRANSFERASE-RELATED-RELATED"/>
    <property type="match status" value="1"/>
</dbReference>
<dbReference type="Gene3D" id="3.30.200.20">
    <property type="entry name" value="Phosphorylase Kinase, domain 1"/>
    <property type="match status" value="1"/>
</dbReference>
<dbReference type="AlphaFoldDB" id="A0A916Z7G8"/>
<evidence type="ECO:0000313" key="2">
    <source>
        <dbReference type="EMBL" id="GGD80219.1"/>
    </source>
</evidence>
<keyword evidence="3" id="KW-1185">Reference proteome</keyword>
<dbReference type="InterPro" id="IPR051678">
    <property type="entry name" value="AGP_Transferase"/>
</dbReference>
<sequence>MLDIPRLTKALNQACHRLIGDDYGYASDEEAIAATLSMMETRLLHGREVFDAWTQRLDAYLGELRQRLALESAAPDLARALDDLRAQIAAANPAGKAELDEAERQLLKAWGLLSARLNGEDAIPQAERDRMAIELAEAEALRTEERMGKSVLKRGADSTDISAETLAAYLADRFDDPTIRVPEFRRLPGGYGKETTLFTVVGEKFAGDYVMRRDRDTPTIDNDCHRIDNETPVIEAAFAQGFPAPEAMWCDTEHAMLPGGDFLIMKRAPGTTGGDVFGSAGGVSDGLTQLLASSVGKLHSLPQLRELGDLTTGIWSELWDMSCKEVTTHYITSFRDLYLEEMAEPTPAVLGLYGYLLNNVPNAPGEPKLLHGDVGFHNFIVDEGTLSAVVDWEFAHIGDPADDIGYIANTVGGSLDWARFMELYKAAGGQDIDPERLRFFRIWGHLRNLTACQLSTNAYEIGRLHDIKIAHVGHSMTPMFLNAIKSVFDRR</sequence>
<dbReference type="Gene3D" id="3.90.1200.10">
    <property type="match status" value="1"/>
</dbReference>